<comment type="caution">
    <text evidence="1">The sequence shown here is derived from an EMBL/GenBank/DDBJ whole genome shotgun (WGS) entry which is preliminary data.</text>
</comment>
<dbReference type="Pfam" id="PF06035">
    <property type="entry name" value="Peptidase_C93"/>
    <property type="match status" value="1"/>
</dbReference>
<evidence type="ECO:0000313" key="1">
    <source>
        <dbReference type="EMBL" id="MBC8319017.1"/>
    </source>
</evidence>
<dbReference type="AlphaFoldDB" id="A0A8J6NFS9"/>
<gene>
    <name evidence="1" type="ORF">H8E41_14055</name>
</gene>
<proteinExistence type="predicted"/>
<protein>
    <submittedName>
        <fullName evidence="1">Transglutaminase-like cysteine peptidase</fullName>
    </submittedName>
</protein>
<organism evidence="1 2">
    <name type="scientific">Candidatus Desulfobia pelagia</name>
    <dbReference type="NCBI Taxonomy" id="2841692"/>
    <lineage>
        <taxon>Bacteria</taxon>
        <taxon>Pseudomonadati</taxon>
        <taxon>Thermodesulfobacteriota</taxon>
        <taxon>Desulfobulbia</taxon>
        <taxon>Desulfobulbales</taxon>
        <taxon>Desulfobulbaceae</taxon>
        <taxon>Candidatus Desulfobia</taxon>
    </lineage>
</organism>
<evidence type="ECO:0000313" key="2">
    <source>
        <dbReference type="Proteomes" id="UP000614424"/>
    </source>
</evidence>
<sequence length="203" mass="23242">MPKSQYKKNTPYFLLALLFAFLVVAAPVFTGEKFSISKEILEASEEKYGRDARLRLISWENVILEDTSATDREKIEKVNHFFNQLEFVSDSVHWGENDYWATPIEFLGSGGGDCEDFSLSKYFTLLAMGISEKKLNLTYVKALKLNQHHMVLTYFSMPDEEPLVLDNLTDLVLPASQRMDLLPIYSFNGIGLWLSKQRGQGRL</sequence>
<dbReference type="PANTHER" id="PTHR39327:SF1">
    <property type="entry name" value="BLR5470 PROTEIN"/>
    <property type="match status" value="1"/>
</dbReference>
<dbReference type="Gene3D" id="3.10.620.30">
    <property type="match status" value="1"/>
</dbReference>
<dbReference type="EMBL" id="JACNJZ010000212">
    <property type="protein sequence ID" value="MBC8319017.1"/>
    <property type="molecule type" value="Genomic_DNA"/>
</dbReference>
<reference evidence="1 2" key="1">
    <citation type="submission" date="2020-08" db="EMBL/GenBank/DDBJ databases">
        <title>Bridging the membrane lipid divide: bacteria of the FCB group superphylum have the potential to synthesize archaeal ether lipids.</title>
        <authorList>
            <person name="Villanueva L."/>
            <person name="Von Meijenfeldt F.A.B."/>
            <person name="Westbye A.B."/>
            <person name="Yadav S."/>
            <person name="Hopmans E.C."/>
            <person name="Dutilh B.E."/>
            <person name="Sinninghe Damste J.S."/>
        </authorList>
    </citation>
    <scope>NUCLEOTIDE SEQUENCE [LARGE SCALE GENOMIC DNA]</scope>
    <source>
        <strain evidence="1">NIOZ-UU47</strain>
    </source>
</reference>
<name>A0A8J6NFS9_9BACT</name>
<accession>A0A8J6NFS9</accession>
<dbReference type="PANTHER" id="PTHR39327">
    <property type="match status" value="1"/>
</dbReference>
<dbReference type="InterPro" id="IPR010319">
    <property type="entry name" value="Transglutaminase-like_Cys_pept"/>
</dbReference>
<feature type="non-terminal residue" evidence="1">
    <location>
        <position position="203"/>
    </location>
</feature>
<dbReference type="Proteomes" id="UP000614424">
    <property type="component" value="Unassembled WGS sequence"/>
</dbReference>